<dbReference type="Gene3D" id="1.20.1070.10">
    <property type="entry name" value="Rhodopsin 7-helix transmembrane proteins"/>
    <property type="match status" value="1"/>
</dbReference>
<feature type="transmembrane region" description="Helical" evidence="12">
    <location>
        <begin position="102"/>
        <end position="123"/>
    </location>
</feature>
<evidence type="ECO:0000259" key="13">
    <source>
        <dbReference type="PROSITE" id="PS50262"/>
    </source>
</evidence>
<keyword evidence="10 11" id="KW-0807">Transducer</keyword>
<dbReference type="InterPro" id="IPR000725">
    <property type="entry name" value="Olfact_rcpt"/>
</dbReference>
<feature type="transmembrane region" description="Helical" evidence="12">
    <location>
        <begin position="144"/>
        <end position="168"/>
    </location>
</feature>
<keyword evidence="4 11" id="KW-0812">Transmembrane</keyword>
<dbReference type="InterPro" id="IPR050516">
    <property type="entry name" value="Olfactory_GPCR"/>
</dbReference>
<dbReference type="SUPFAM" id="SSF81321">
    <property type="entry name" value="Family A G protein-coupled receptor-like"/>
    <property type="match status" value="1"/>
</dbReference>
<keyword evidence="9 11" id="KW-0675">Receptor</keyword>
<evidence type="ECO:0000313" key="15">
    <source>
        <dbReference type="RefSeq" id="XP_030042465.1"/>
    </source>
</evidence>
<evidence type="ECO:0000256" key="3">
    <source>
        <dbReference type="ARBA" id="ARBA00022606"/>
    </source>
</evidence>
<feature type="transmembrane region" description="Helical" evidence="12">
    <location>
        <begin position="198"/>
        <end position="219"/>
    </location>
</feature>
<dbReference type="KEGG" id="muo:115457181"/>
<dbReference type="GeneID" id="115457181"/>
<dbReference type="PRINTS" id="PR00237">
    <property type="entry name" value="GPCRRHODOPSN"/>
</dbReference>
<dbReference type="Proteomes" id="UP000515156">
    <property type="component" value="Chromosome 14"/>
</dbReference>
<proteinExistence type="inferred from homology"/>
<evidence type="ECO:0000256" key="1">
    <source>
        <dbReference type="ARBA" id="ARBA00004651"/>
    </source>
</evidence>
<feature type="transmembrane region" description="Helical" evidence="12">
    <location>
        <begin position="61"/>
        <end position="82"/>
    </location>
</feature>
<keyword evidence="3 12" id="KW-0716">Sensory transduction</keyword>
<keyword evidence="5 12" id="KW-0552">Olfaction</keyword>
<dbReference type="PROSITE" id="PS50262">
    <property type="entry name" value="G_PROTEIN_RECEP_F1_2"/>
    <property type="match status" value="1"/>
</dbReference>
<dbReference type="PROSITE" id="PS00237">
    <property type="entry name" value="G_PROTEIN_RECEP_F1_1"/>
    <property type="match status" value="1"/>
</dbReference>
<organism evidence="14 15">
    <name type="scientific">Microcaecilia unicolor</name>
    <dbReference type="NCBI Taxonomy" id="1415580"/>
    <lineage>
        <taxon>Eukaryota</taxon>
        <taxon>Metazoa</taxon>
        <taxon>Chordata</taxon>
        <taxon>Craniata</taxon>
        <taxon>Vertebrata</taxon>
        <taxon>Euteleostomi</taxon>
        <taxon>Amphibia</taxon>
        <taxon>Gymnophiona</taxon>
        <taxon>Siphonopidae</taxon>
        <taxon>Microcaecilia</taxon>
    </lineage>
</organism>
<protein>
    <recommendedName>
        <fullName evidence="12">Olfactory receptor</fullName>
    </recommendedName>
</protein>
<keyword evidence="6 12" id="KW-1133">Transmembrane helix</keyword>
<evidence type="ECO:0000256" key="11">
    <source>
        <dbReference type="RuleBase" id="RU000688"/>
    </source>
</evidence>
<evidence type="ECO:0000256" key="7">
    <source>
        <dbReference type="ARBA" id="ARBA00023040"/>
    </source>
</evidence>
<reference evidence="15" key="1">
    <citation type="submission" date="2025-08" db="UniProtKB">
        <authorList>
            <consortium name="RefSeq"/>
        </authorList>
    </citation>
    <scope>IDENTIFICATION</scope>
</reference>
<keyword evidence="14" id="KW-1185">Reference proteome</keyword>
<evidence type="ECO:0000256" key="5">
    <source>
        <dbReference type="ARBA" id="ARBA00022725"/>
    </source>
</evidence>
<comment type="similarity">
    <text evidence="11">Belongs to the G-protein coupled receptor 1 family.</text>
</comment>
<evidence type="ECO:0000256" key="12">
    <source>
        <dbReference type="RuleBase" id="RU363047"/>
    </source>
</evidence>
<evidence type="ECO:0000256" key="10">
    <source>
        <dbReference type="ARBA" id="ARBA00023224"/>
    </source>
</evidence>
<dbReference type="InParanoid" id="A0A6P7WW32"/>
<sequence>MDRGNHTSVTEFILLGLWDLPELQGVFFGLFVVVYSITVLGNLIIMVLIMVDPCFHIPMYYFLSNLAGLEICYITVTVPQMLVNFLVERKIISFSACIAQLYFFGSFGSTECFLLAIMAYDRYLAICSPLHYNMLMNGKICTKLVLCSWLVGFSSTLLSIMLISSLYFCGPNRIKHYFCDIAPLLKLACSDTSFTETVIFLLASAILLMCCFLTVLSYIKIIATIVKIPSSLGREKAFSTCASHISVVLVYYGTMICVYVRPTATSVFDVSKVASVLYTVVTPLVNPFIYTLRNKDVKRSIRRHANRAVALLETIGK</sequence>
<dbReference type="OrthoDB" id="9444602at2759"/>
<dbReference type="Pfam" id="PF13853">
    <property type="entry name" value="7tm_4"/>
    <property type="match status" value="1"/>
</dbReference>
<comment type="subcellular location">
    <subcellularLocation>
        <location evidence="1 12">Cell membrane</location>
        <topology evidence="1 12">Multi-pass membrane protein</topology>
    </subcellularLocation>
</comment>
<dbReference type="PANTHER" id="PTHR26452">
    <property type="entry name" value="OLFACTORY RECEPTOR"/>
    <property type="match status" value="1"/>
</dbReference>
<evidence type="ECO:0000256" key="4">
    <source>
        <dbReference type="ARBA" id="ARBA00022692"/>
    </source>
</evidence>
<evidence type="ECO:0000256" key="9">
    <source>
        <dbReference type="ARBA" id="ARBA00023170"/>
    </source>
</evidence>
<feature type="transmembrane region" description="Helical" evidence="12">
    <location>
        <begin position="240"/>
        <end position="261"/>
    </location>
</feature>
<dbReference type="AlphaFoldDB" id="A0A6P7WW32"/>
<keyword evidence="7 11" id="KW-0297">G-protein coupled receptor</keyword>
<evidence type="ECO:0000313" key="14">
    <source>
        <dbReference type="Proteomes" id="UP000515156"/>
    </source>
</evidence>
<evidence type="ECO:0000256" key="2">
    <source>
        <dbReference type="ARBA" id="ARBA00022475"/>
    </source>
</evidence>
<keyword evidence="8 12" id="KW-0472">Membrane</keyword>
<dbReference type="GO" id="GO:0004984">
    <property type="term" value="F:olfactory receptor activity"/>
    <property type="evidence" value="ECO:0007669"/>
    <property type="project" value="InterPro"/>
</dbReference>
<feature type="transmembrane region" description="Helical" evidence="12">
    <location>
        <begin position="273"/>
        <end position="292"/>
    </location>
</feature>
<dbReference type="InterPro" id="IPR017452">
    <property type="entry name" value="GPCR_Rhodpsn_7TM"/>
</dbReference>
<dbReference type="GO" id="GO:0005886">
    <property type="term" value="C:plasma membrane"/>
    <property type="evidence" value="ECO:0007669"/>
    <property type="project" value="UniProtKB-SubCell"/>
</dbReference>
<gene>
    <name evidence="15" type="primary">LOC115457181</name>
</gene>
<dbReference type="PRINTS" id="PR00245">
    <property type="entry name" value="OLFACTORYR"/>
</dbReference>
<dbReference type="InterPro" id="IPR000276">
    <property type="entry name" value="GPCR_Rhodpsn"/>
</dbReference>
<dbReference type="CDD" id="cd13954">
    <property type="entry name" value="7tmA_OR"/>
    <property type="match status" value="1"/>
</dbReference>
<feature type="transmembrane region" description="Helical" evidence="12">
    <location>
        <begin position="26"/>
        <end position="49"/>
    </location>
</feature>
<dbReference type="FunFam" id="1.20.1070.10:FF:000001">
    <property type="entry name" value="Olfactory receptor"/>
    <property type="match status" value="1"/>
</dbReference>
<evidence type="ECO:0000256" key="6">
    <source>
        <dbReference type="ARBA" id="ARBA00022989"/>
    </source>
</evidence>
<keyword evidence="2 12" id="KW-1003">Cell membrane</keyword>
<feature type="domain" description="G-protein coupled receptors family 1 profile" evidence="13">
    <location>
        <begin position="41"/>
        <end position="290"/>
    </location>
</feature>
<dbReference type="RefSeq" id="XP_030042465.1">
    <property type="nucleotide sequence ID" value="XM_030186605.1"/>
</dbReference>
<dbReference type="GO" id="GO:0004930">
    <property type="term" value="F:G protein-coupled receptor activity"/>
    <property type="evidence" value="ECO:0007669"/>
    <property type="project" value="UniProtKB-KW"/>
</dbReference>
<evidence type="ECO:0000256" key="8">
    <source>
        <dbReference type="ARBA" id="ARBA00023136"/>
    </source>
</evidence>
<accession>A0A6P7WW32</accession>
<name>A0A6P7WW32_9AMPH</name>